<dbReference type="EMBL" id="CP127295">
    <property type="protein sequence ID" value="WIY02433.1"/>
    <property type="molecule type" value="Genomic_DNA"/>
</dbReference>
<organism evidence="1 2">
    <name type="scientific">Amycolatopsis mongoliensis</name>
    <dbReference type="NCBI Taxonomy" id="715475"/>
    <lineage>
        <taxon>Bacteria</taxon>
        <taxon>Bacillati</taxon>
        <taxon>Actinomycetota</taxon>
        <taxon>Actinomycetes</taxon>
        <taxon>Pseudonocardiales</taxon>
        <taxon>Pseudonocardiaceae</taxon>
        <taxon>Amycolatopsis</taxon>
    </lineage>
</organism>
<dbReference type="RefSeq" id="WP_285998857.1">
    <property type="nucleotide sequence ID" value="NZ_CP127295.1"/>
</dbReference>
<proteinExistence type="predicted"/>
<evidence type="ECO:0000313" key="2">
    <source>
        <dbReference type="Proteomes" id="UP001239397"/>
    </source>
</evidence>
<sequence length="142" mass="15800">MSTTDGGGERVKDPEKPMWEFDGRVASMRREGRDCGYLFVTVEATAPGSAPAFTLEFLRAGAGDTWYYSDRTDPDDYDTIAELSGGEIDWYGTSYSASWLSEGEAREIEAFFDPGKRHKCRLFGRADRTSEARPHVIPDPGT</sequence>
<reference evidence="1 2" key="1">
    <citation type="submission" date="2023-06" db="EMBL/GenBank/DDBJ databases">
        <authorList>
            <person name="Oyuntsetseg B."/>
            <person name="Kim S.B."/>
        </authorList>
    </citation>
    <scope>NUCLEOTIDE SEQUENCE [LARGE SCALE GENOMIC DNA]</scope>
    <source>
        <strain evidence="1 2">4-36</strain>
    </source>
</reference>
<keyword evidence="2" id="KW-1185">Reference proteome</keyword>
<dbReference type="Proteomes" id="UP001239397">
    <property type="component" value="Chromosome"/>
</dbReference>
<name>A0A9Y2NK44_9PSEU</name>
<evidence type="ECO:0000313" key="1">
    <source>
        <dbReference type="EMBL" id="WIY02433.1"/>
    </source>
</evidence>
<accession>A0A9Y2NK44</accession>
<dbReference type="KEGG" id="amog:QRX60_00740"/>
<protein>
    <submittedName>
        <fullName evidence="1">Uncharacterized protein</fullName>
    </submittedName>
</protein>
<dbReference type="AlphaFoldDB" id="A0A9Y2NK44"/>
<gene>
    <name evidence="1" type="ORF">QRX60_00740</name>
</gene>